<evidence type="ECO:0000313" key="1">
    <source>
        <dbReference type="EMBL" id="MBK1698187.1"/>
    </source>
</evidence>
<dbReference type="EMBL" id="NRRE01000026">
    <property type="protein sequence ID" value="MBK1698187.1"/>
    <property type="molecule type" value="Genomic_DNA"/>
</dbReference>
<name>A0A934V0G6_9PROT</name>
<keyword evidence="2" id="KW-1185">Reference proteome</keyword>
<comment type="caution">
    <text evidence="1">The sequence shown here is derived from an EMBL/GenBank/DDBJ whole genome shotgun (WGS) entry which is preliminary data.</text>
</comment>
<accession>A0A934V0G6</accession>
<reference evidence="1" key="1">
    <citation type="submission" date="2017-08" db="EMBL/GenBank/DDBJ databases">
        <authorList>
            <person name="Imhoff J.F."/>
            <person name="Rahn T."/>
            <person name="Kuenzel S."/>
            <person name="Neulinger S.C."/>
        </authorList>
    </citation>
    <scope>NUCLEOTIDE SEQUENCE</scope>
    <source>
        <strain evidence="1">DSM 9154</strain>
    </source>
</reference>
<dbReference type="AlphaFoldDB" id="A0A934V0G6"/>
<organism evidence="1 2">
    <name type="scientific">Rhodovibrio salinarum</name>
    <dbReference type="NCBI Taxonomy" id="1087"/>
    <lineage>
        <taxon>Bacteria</taxon>
        <taxon>Pseudomonadati</taxon>
        <taxon>Pseudomonadota</taxon>
        <taxon>Alphaproteobacteria</taxon>
        <taxon>Rhodospirillales</taxon>
        <taxon>Rhodovibrionaceae</taxon>
        <taxon>Rhodovibrio</taxon>
    </lineage>
</organism>
<evidence type="ECO:0000313" key="2">
    <source>
        <dbReference type="Proteomes" id="UP000778970"/>
    </source>
</evidence>
<dbReference type="RefSeq" id="WP_027288684.1">
    <property type="nucleotide sequence ID" value="NZ_NRRE01000026.1"/>
</dbReference>
<dbReference type="Proteomes" id="UP000778970">
    <property type="component" value="Unassembled WGS sequence"/>
</dbReference>
<gene>
    <name evidence="1" type="ORF">CKO21_13145</name>
</gene>
<proteinExistence type="predicted"/>
<protein>
    <submittedName>
        <fullName evidence="1">Uncharacterized protein</fullName>
    </submittedName>
</protein>
<reference evidence="1" key="2">
    <citation type="journal article" date="2020" name="Microorganisms">
        <title>Osmotic Adaptation and Compatible Solute Biosynthesis of Phototrophic Bacteria as Revealed from Genome Analyses.</title>
        <authorList>
            <person name="Imhoff J.F."/>
            <person name="Rahn T."/>
            <person name="Kunzel S."/>
            <person name="Keller A."/>
            <person name="Neulinger S.C."/>
        </authorList>
    </citation>
    <scope>NUCLEOTIDE SEQUENCE</scope>
    <source>
        <strain evidence="1">DSM 9154</strain>
    </source>
</reference>
<sequence length="73" mass="8492">MTRKAHMSETFVSRQPTPVEIARHIRRGRQQRAIFVAFMLRRGLKHLSRAVDGLVHGLTRRIARRPQIARTGH</sequence>